<evidence type="ECO:0000313" key="2">
    <source>
        <dbReference type="EMBL" id="MFD1703895.1"/>
    </source>
</evidence>
<organism evidence="2 3">
    <name type="scientific">Methylopila henanensis</name>
    <dbReference type="NCBI Taxonomy" id="873516"/>
    <lineage>
        <taxon>Bacteria</taxon>
        <taxon>Pseudomonadati</taxon>
        <taxon>Pseudomonadota</taxon>
        <taxon>Alphaproteobacteria</taxon>
        <taxon>Hyphomicrobiales</taxon>
        <taxon>Methylopilaceae</taxon>
        <taxon>Methylopila</taxon>
    </lineage>
</organism>
<keyword evidence="1" id="KW-0472">Membrane</keyword>
<dbReference type="InterPro" id="IPR024399">
    <property type="entry name" value="DUF2628"/>
</dbReference>
<proteinExistence type="predicted"/>
<accession>A0ABW4K6N0</accession>
<evidence type="ECO:0000313" key="3">
    <source>
        <dbReference type="Proteomes" id="UP001597308"/>
    </source>
</evidence>
<feature type="transmembrane region" description="Helical" evidence="1">
    <location>
        <begin position="47"/>
        <end position="69"/>
    </location>
</feature>
<dbReference type="RefSeq" id="WP_378799987.1">
    <property type="nucleotide sequence ID" value="NZ_JBHUER010000009.1"/>
</dbReference>
<comment type="caution">
    <text evidence="2">The sequence shown here is derived from an EMBL/GenBank/DDBJ whole genome shotgun (WGS) entry which is preliminary data.</text>
</comment>
<sequence length="165" mass="17831">MNTWLIYEPPGGAARTLEDAERFVSLREGFSKGAFLFPLVWLIWQRCWLALALYLAAAVALALVANLLSLRSGEAILLALLPNLAVGFEAAWLRARSLERRGYRFVAALMARSRDEAEAHFFAEWSADAHDPAPAPRPSAGPAAAYRPAASGGVLGLFPQPGAAR</sequence>
<protein>
    <submittedName>
        <fullName evidence="2">DUF2628 domain-containing protein</fullName>
    </submittedName>
</protein>
<reference evidence="3" key="1">
    <citation type="journal article" date="2019" name="Int. J. Syst. Evol. Microbiol.">
        <title>The Global Catalogue of Microorganisms (GCM) 10K type strain sequencing project: providing services to taxonomists for standard genome sequencing and annotation.</title>
        <authorList>
            <consortium name="The Broad Institute Genomics Platform"/>
            <consortium name="The Broad Institute Genome Sequencing Center for Infectious Disease"/>
            <person name="Wu L."/>
            <person name="Ma J."/>
        </authorList>
    </citation>
    <scope>NUCLEOTIDE SEQUENCE [LARGE SCALE GENOMIC DNA]</scope>
    <source>
        <strain evidence="3">KCTC 23707</strain>
    </source>
</reference>
<evidence type="ECO:0000256" key="1">
    <source>
        <dbReference type="SAM" id="Phobius"/>
    </source>
</evidence>
<dbReference type="Pfam" id="PF10947">
    <property type="entry name" value="DUF2628"/>
    <property type="match status" value="1"/>
</dbReference>
<keyword evidence="3" id="KW-1185">Reference proteome</keyword>
<gene>
    <name evidence="2" type="ORF">ACFSCV_12870</name>
</gene>
<dbReference type="EMBL" id="JBHUER010000009">
    <property type="protein sequence ID" value="MFD1703895.1"/>
    <property type="molecule type" value="Genomic_DNA"/>
</dbReference>
<keyword evidence="1" id="KW-1133">Transmembrane helix</keyword>
<name>A0ABW4K6N0_9HYPH</name>
<keyword evidence="1" id="KW-0812">Transmembrane</keyword>
<dbReference type="Proteomes" id="UP001597308">
    <property type="component" value="Unassembled WGS sequence"/>
</dbReference>